<dbReference type="CDD" id="cd09275">
    <property type="entry name" value="RNase_HI_RT_DIRS1"/>
    <property type="match status" value="1"/>
</dbReference>
<dbReference type="InterPro" id="IPR011010">
    <property type="entry name" value="DNA_brk_join_enz"/>
</dbReference>
<dbReference type="PANTHER" id="PTHR33050:SF7">
    <property type="entry name" value="RIBONUCLEASE H"/>
    <property type="match status" value="1"/>
</dbReference>
<dbReference type="Proteomes" id="UP000078492">
    <property type="component" value="Unassembled WGS sequence"/>
</dbReference>
<dbReference type="InterPro" id="IPR043502">
    <property type="entry name" value="DNA/RNA_pol_sf"/>
</dbReference>
<dbReference type="AlphaFoldDB" id="A0A151J267"/>
<evidence type="ECO:0000313" key="2">
    <source>
        <dbReference type="Proteomes" id="UP000078492"/>
    </source>
</evidence>
<feature type="non-terminal residue" evidence="1">
    <location>
        <position position="1"/>
    </location>
</feature>
<evidence type="ECO:0000313" key="1">
    <source>
        <dbReference type="EMBL" id="KYN15933.1"/>
    </source>
</evidence>
<accession>A0A151J267</accession>
<reference evidence="1 2" key="1">
    <citation type="submission" date="2015-09" db="EMBL/GenBank/DDBJ databases">
        <title>Trachymyrmex cornetzi WGS genome.</title>
        <authorList>
            <person name="Nygaard S."/>
            <person name="Hu H."/>
            <person name="Boomsma J."/>
            <person name="Zhang G."/>
        </authorList>
    </citation>
    <scope>NUCLEOTIDE SEQUENCE [LARGE SCALE GENOMIC DNA]</scope>
    <source>
        <strain evidence="1">Tcor2-1</strain>
        <tissue evidence="1">Whole body</tissue>
    </source>
</reference>
<sequence>CRRNVQAHIITLSRLGFVINFEKSELKSDRQRKYFGFVFNSELQCVTIPEVRRNKLHSLVLDLSTRSYCSIKEFASIIGSLVSICPAVRYGLLYTKSFERYKCLALEKSNNDFKAKMSISPDMAEDFQWWLDVLANREQTNFILSGRFAREIFSDASLTGWGASCASERTHGWWSKADKTSLELKAAFYGLRCFASDLTNCEILLRIDNTTAISYINRFGSVKYPHLSSLAKAIWQWCEARNIWFVASYITSADNIIADEESRRRDTDTEWSLSWNAVQVIDREFGSFDIDLFASNINSKCDIFVSWFPDPESFAVDAFTLDWGKYYFECGVSDTFSAHSTRHASTSLAAHKGVSVNLIKRAAGWSGESRVFADFYNKVIIAFVTSRLHCSFLRTFVITIRVINK</sequence>
<dbReference type="InterPro" id="IPR052055">
    <property type="entry name" value="Hepadnavirus_pol/RT"/>
</dbReference>
<dbReference type="EMBL" id="KQ980481">
    <property type="protein sequence ID" value="KYN15933.1"/>
    <property type="molecule type" value="Genomic_DNA"/>
</dbReference>
<dbReference type="GO" id="GO:0071897">
    <property type="term" value="P:DNA biosynthetic process"/>
    <property type="evidence" value="ECO:0007669"/>
    <property type="project" value="UniProtKB-ARBA"/>
</dbReference>
<protein>
    <recommendedName>
        <fullName evidence="3">RNase H type-1 domain-containing protein</fullName>
    </recommendedName>
</protein>
<evidence type="ECO:0008006" key="3">
    <source>
        <dbReference type="Google" id="ProtNLM"/>
    </source>
</evidence>
<dbReference type="PANTHER" id="PTHR33050">
    <property type="entry name" value="REVERSE TRANSCRIPTASE DOMAIN-CONTAINING PROTEIN"/>
    <property type="match status" value="1"/>
</dbReference>
<organism evidence="1 2">
    <name type="scientific">Trachymyrmex cornetzi</name>
    <dbReference type="NCBI Taxonomy" id="471704"/>
    <lineage>
        <taxon>Eukaryota</taxon>
        <taxon>Metazoa</taxon>
        <taxon>Ecdysozoa</taxon>
        <taxon>Arthropoda</taxon>
        <taxon>Hexapoda</taxon>
        <taxon>Insecta</taxon>
        <taxon>Pterygota</taxon>
        <taxon>Neoptera</taxon>
        <taxon>Endopterygota</taxon>
        <taxon>Hymenoptera</taxon>
        <taxon>Apocrita</taxon>
        <taxon>Aculeata</taxon>
        <taxon>Formicoidea</taxon>
        <taxon>Formicidae</taxon>
        <taxon>Myrmicinae</taxon>
        <taxon>Trachymyrmex</taxon>
    </lineage>
</organism>
<dbReference type="SUPFAM" id="SSF56349">
    <property type="entry name" value="DNA breaking-rejoining enzymes"/>
    <property type="match status" value="1"/>
</dbReference>
<dbReference type="SUPFAM" id="SSF56672">
    <property type="entry name" value="DNA/RNA polymerases"/>
    <property type="match status" value="1"/>
</dbReference>
<keyword evidence="2" id="KW-1185">Reference proteome</keyword>
<dbReference type="GO" id="GO:0003677">
    <property type="term" value="F:DNA binding"/>
    <property type="evidence" value="ECO:0007669"/>
    <property type="project" value="InterPro"/>
</dbReference>
<proteinExistence type="predicted"/>
<gene>
    <name evidence="1" type="ORF">ALC57_11826</name>
</gene>
<dbReference type="STRING" id="471704.A0A151J267"/>
<name>A0A151J267_9HYME</name>